<feature type="signal peptide" evidence="2">
    <location>
        <begin position="1"/>
        <end position="18"/>
    </location>
</feature>
<gene>
    <name evidence="3" type="ORF">ACFOUV_15760</name>
</gene>
<keyword evidence="2" id="KW-0732">Signal</keyword>
<comment type="caution">
    <text evidence="3">The sequence shown here is derived from an EMBL/GenBank/DDBJ whole genome shotgun (WGS) entry which is preliminary data.</text>
</comment>
<evidence type="ECO:0000256" key="2">
    <source>
        <dbReference type="SAM" id="SignalP"/>
    </source>
</evidence>
<organism evidence="3 4">
    <name type="scientific">Oceanobacillus longus</name>
    <dbReference type="NCBI Taxonomy" id="930120"/>
    <lineage>
        <taxon>Bacteria</taxon>
        <taxon>Bacillati</taxon>
        <taxon>Bacillota</taxon>
        <taxon>Bacilli</taxon>
        <taxon>Bacillales</taxon>
        <taxon>Bacillaceae</taxon>
        <taxon>Oceanobacillus</taxon>
    </lineage>
</organism>
<name>A0ABV8GZE2_9BACI</name>
<evidence type="ECO:0000256" key="1">
    <source>
        <dbReference type="SAM" id="MobiDB-lite"/>
    </source>
</evidence>
<protein>
    <submittedName>
        <fullName evidence="3">Uncharacterized protein</fullName>
    </submittedName>
</protein>
<dbReference type="Proteomes" id="UP001595772">
    <property type="component" value="Unassembled WGS sequence"/>
</dbReference>
<feature type="region of interest" description="Disordered" evidence="1">
    <location>
        <begin position="58"/>
        <end position="80"/>
    </location>
</feature>
<evidence type="ECO:0000313" key="3">
    <source>
        <dbReference type="EMBL" id="MFC4025252.1"/>
    </source>
</evidence>
<sequence length="80" mass="9191">MKKKIIVMVMVSTFLLSACTGETEESKDSSKSSESSFADYEQQIKDLKVDNGRLKMENDKLNDRITQMERKLRERGVEGE</sequence>
<dbReference type="EMBL" id="JBHSAO010000011">
    <property type="protein sequence ID" value="MFC4025252.1"/>
    <property type="molecule type" value="Genomic_DNA"/>
</dbReference>
<evidence type="ECO:0000313" key="4">
    <source>
        <dbReference type="Proteomes" id="UP001595772"/>
    </source>
</evidence>
<reference evidence="4" key="1">
    <citation type="journal article" date="2019" name="Int. J. Syst. Evol. Microbiol.">
        <title>The Global Catalogue of Microorganisms (GCM) 10K type strain sequencing project: providing services to taxonomists for standard genome sequencing and annotation.</title>
        <authorList>
            <consortium name="The Broad Institute Genomics Platform"/>
            <consortium name="The Broad Institute Genome Sequencing Center for Infectious Disease"/>
            <person name="Wu L."/>
            <person name="Ma J."/>
        </authorList>
    </citation>
    <scope>NUCLEOTIDE SEQUENCE [LARGE SCALE GENOMIC DNA]</scope>
    <source>
        <strain evidence="4">IBRC-M 10703</strain>
    </source>
</reference>
<proteinExistence type="predicted"/>
<feature type="chain" id="PRO_5045730895" evidence="2">
    <location>
        <begin position="19"/>
        <end position="80"/>
    </location>
</feature>
<dbReference type="RefSeq" id="WP_379497739.1">
    <property type="nucleotide sequence ID" value="NZ_JBHSAO010000011.1"/>
</dbReference>
<keyword evidence="4" id="KW-1185">Reference proteome</keyword>
<dbReference type="PROSITE" id="PS51257">
    <property type="entry name" value="PROKAR_LIPOPROTEIN"/>
    <property type="match status" value="1"/>
</dbReference>
<accession>A0ABV8GZE2</accession>